<evidence type="ECO:0000313" key="2">
    <source>
        <dbReference type="EMBL" id="MRS61880.1"/>
    </source>
</evidence>
<name>A0A7K0EJ43_9BACT</name>
<evidence type="ECO:0000259" key="1">
    <source>
        <dbReference type="Pfam" id="PF19404"/>
    </source>
</evidence>
<proteinExistence type="predicted"/>
<dbReference type="EMBL" id="WJXZ01000006">
    <property type="protein sequence ID" value="MRS61880.1"/>
    <property type="molecule type" value="Genomic_DNA"/>
</dbReference>
<dbReference type="InterPro" id="IPR046020">
    <property type="entry name" value="DUF5977"/>
</dbReference>
<dbReference type="Proteomes" id="UP000441754">
    <property type="component" value="Unassembled WGS sequence"/>
</dbReference>
<dbReference type="OrthoDB" id="1488462at2"/>
<feature type="domain" description="DUF5977" evidence="1">
    <location>
        <begin position="486"/>
        <end position="546"/>
    </location>
</feature>
<dbReference type="Pfam" id="PF19404">
    <property type="entry name" value="DUF5977"/>
    <property type="match status" value="1"/>
</dbReference>
<sequence length="677" mass="76413">MDALASLTHYPVHLTGNHIVVNIEAADPITFADRTGLRYGLTLMTPPYFLSNTFEEMDTLVASEIPPEVLSTGSVFKGAYFDVAPHLDSLLIRTPPLFRQTTIGICESLTTPYYVRKIRTHDDAPIDQLDAPVAYAIKAGIAEREYAAYHDFFFTEYIGKGKRFLTWAPNARTVHADHQEYLYLLTHFSPLPTSLKLICQAYYTDGTSERRVGNQLTTVYPYKVYSFPVGPRALGLLNSPKPVSHFEVWVSNQDDERLTEIRWYRLETQYRRNVRFLLFANSLGGFDTLYCTGKGVEQVKYVRQITERFTGYDYPPEFSEKQINQVTGERELTVSTGWLSKVQAEYLQELALSPEVYLVTDRAYLPLMPVTDSLKTADDDETLIGRTFVFRYTNPEQHYSRLPSPENLPKRPTGWRPKAITCLLDANGKRTGLKAAVLLEKYYLDDNTRVPEAPIKSNVPGTEGYLPPVPSVDCQVTPFLSAAIGRSGTYQRSNCGADQVGGPALISVPAGLFGSEVSQADADSKAEAEYQRLNTQSYADLYGSCTTAPELYAWEVPAGHWHYRSGSHTQMQVYFGMQPWGNSWTVQGLPGPYVYPQNTNNQNFPVQPDVYWWFAFLSGKPLKSYRIQVFSNGAVIIDKVVVMNHEGTEHIWLFSYDGVNFYNPTSGAKVYVKMTEQ</sequence>
<dbReference type="RefSeq" id="WP_154175269.1">
    <property type="nucleotide sequence ID" value="NZ_WJXZ01000006.1"/>
</dbReference>
<protein>
    <recommendedName>
        <fullName evidence="1">DUF5977 domain-containing protein</fullName>
    </recommendedName>
</protein>
<keyword evidence="3" id="KW-1185">Reference proteome</keyword>
<organism evidence="2 3">
    <name type="scientific">Larkinella terrae</name>
    <dbReference type="NCBI Taxonomy" id="2025311"/>
    <lineage>
        <taxon>Bacteria</taxon>
        <taxon>Pseudomonadati</taxon>
        <taxon>Bacteroidota</taxon>
        <taxon>Cytophagia</taxon>
        <taxon>Cytophagales</taxon>
        <taxon>Spirosomataceae</taxon>
        <taxon>Larkinella</taxon>
    </lineage>
</organism>
<comment type="caution">
    <text evidence="2">The sequence shown here is derived from an EMBL/GenBank/DDBJ whole genome shotgun (WGS) entry which is preliminary data.</text>
</comment>
<evidence type="ECO:0000313" key="3">
    <source>
        <dbReference type="Proteomes" id="UP000441754"/>
    </source>
</evidence>
<accession>A0A7K0EJ43</accession>
<gene>
    <name evidence="2" type="ORF">GJJ30_11330</name>
</gene>
<dbReference type="AlphaFoldDB" id="A0A7K0EJ43"/>
<reference evidence="2 3" key="1">
    <citation type="journal article" date="2018" name="Antonie Van Leeuwenhoek">
        <title>Larkinella terrae sp. nov., isolated from soil on Jeju Island, South Korea.</title>
        <authorList>
            <person name="Ten L.N."/>
            <person name="Jeon J."/>
            <person name="Park S.J."/>
            <person name="Park S."/>
            <person name="Lee S.Y."/>
            <person name="Kim M.K."/>
            <person name="Jung H.Y."/>
        </authorList>
    </citation>
    <scope>NUCLEOTIDE SEQUENCE [LARGE SCALE GENOMIC DNA]</scope>
    <source>
        <strain evidence="2 3">KCTC 52001</strain>
    </source>
</reference>